<keyword evidence="9" id="KW-1185">Reference proteome</keyword>
<dbReference type="Pfam" id="PF06609">
    <property type="entry name" value="TRI12"/>
    <property type="match status" value="2"/>
</dbReference>
<dbReference type="AlphaFoldDB" id="A0A0F4Z3F2"/>
<keyword evidence="4 7" id="KW-1133">Transmembrane helix</keyword>
<keyword evidence="5 7" id="KW-0472">Membrane</keyword>
<feature type="transmembrane region" description="Helical" evidence="7">
    <location>
        <begin position="107"/>
        <end position="128"/>
    </location>
</feature>
<dbReference type="Proteomes" id="UP000053958">
    <property type="component" value="Unassembled WGS sequence"/>
</dbReference>
<comment type="subcellular location">
    <subcellularLocation>
        <location evidence="1">Membrane</location>
        <topology evidence="1">Multi-pass membrane protein</topology>
    </subcellularLocation>
</comment>
<organism evidence="8 9">
    <name type="scientific">Rasamsonia emersonii (strain ATCC 16479 / CBS 393.64 / IMI 116815)</name>
    <dbReference type="NCBI Taxonomy" id="1408163"/>
    <lineage>
        <taxon>Eukaryota</taxon>
        <taxon>Fungi</taxon>
        <taxon>Dikarya</taxon>
        <taxon>Ascomycota</taxon>
        <taxon>Pezizomycotina</taxon>
        <taxon>Eurotiomycetes</taxon>
        <taxon>Eurotiomycetidae</taxon>
        <taxon>Eurotiales</taxon>
        <taxon>Trichocomaceae</taxon>
        <taxon>Rasamsonia</taxon>
    </lineage>
</organism>
<dbReference type="OrthoDB" id="2587356at2759"/>
<dbReference type="Gene3D" id="1.20.1720.10">
    <property type="entry name" value="Multidrug resistance protein D"/>
    <property type="match status" value="1"/>
</dbReference>
<dbReference type="GO" id="GO:0005886">
    <property type="term" value="C:plasma membrane"/>
    <property type="evidence" value="ECO:0007669"/>
    <property type="project" value="TreeGrafter"/>
</dbReference>
<dbReference type="RefSeq" id="XP_013331020.1">
    <property type="nucleotide sequence ID" value="XM_013475566.1"/>
</dbReference>
<evidence type="ECO:0000256" key="5">
    <source>
        <dbReference type="ARBA" id="ARBA00023136"/>
    </source>
</evidence>
<evidence type="ECO:0000256" key="1">
    <source>
        <dbReference type="ARBA" id="ARBA00004141"/>
    </source>
</evidence>
<feature type="region of interest" description="Disordered" evidence="6">
    <location>
        <begin position="477"/>
        <end position="506"/>
    </location>
</feature>
<dbReference type="GO" id="GO:0022857">
    <property type="term" value="F:transmembrane transporter activity"/>
    <property type="evidence" value="ECO:0007669"/>
    <property type="project" value="InterPro"/>
</dbReference>
<proteinExistence type="predicted"/>
<dbReference type="PANTHER" id="PTHR23501:SF109">
    <property type="entry name" value="MAJOR FACILITATOR SUPERFAMILY (MFS) PROFILE DOMAIN-CONTAINING PROTEIN-RELATED"/>
    <property type="match status" value="1"/>
</dbReference>
<evidence type="ECO:0000313" key="9">
    <source>
        <dbReference type="Proteomes" id="UP000053958"/>
    </source>
</evidence>
<keyword evidence="3 7" id="KW-0812">Transmembrane</keyword>
<feature type="transmembrane region" description="Helical" evidence="7">
    <location>
        <begin position="39"/>
        <end position="57"/>
    </location>
</feature>
<evidence type="ECO:0000256" key="4">
    <source>
        <dbReference type="ARBA" id="ARBA00022989"/>
    </source>
</evidence>
<evidence type="ECO:0000256" key="6">
    <source>
        <dbReference type="SAM" id="MobiDB-lite"/>
    </source>
</evidence>
<sequence>MAPPDAHTLTQEDADKLRAEALASKFDELPTGYYRSARVVGSFVGIGVTLVGTYLAFEASAAAVTGINADIGPSENSSLFSTVWNVGQAISMLVFGRLSDCFGRRNFLLRANLLGIVGAIVACTAQTMNTLIGGQVLLGLASGPPTAYALLTGELMSNKTKFLGTLCVVMPNIVSTGFGAYIGQRLNVYANWRWIFYIYIITVDRLHRPVSAHRRAGALPARRVLGRLACPVELAQDPGAADFPRGNLCPFRAVRVLRRCLAANHPHAPVPRPARLRVSDRHRVRHGRDEHRALHHVPAADHVYLRVDDQRLGADVVDVVDGRIRHLDGHSAAGQRVSNRAATAVVASARTIFGSIFTAAFVAVYTNKVPGELQSKLVPAALSAGLPQSSISALLQAVATGSPQAIEAVPGMTHDMLPVVTDAVANSYAAAYSYVYYFAVALGCVSIIAAACSRDFDRYLTDHVPYQIYRKTDTEVDPLEGMVDSQTTSAQEPEKSGDENGAEVKA</sequence>
<dbReference type="InterPro" id="IPR010573">
    <property type="entry name" value="MFS_Str1/Tri12-like"/>
</dbReference>
<evidence type="ECO:0000256" key="7">
    <source>
        <dbReference type="SAM" id="Phobius"/>
    </source>
</evidence>
<dbReference type="SUPFAM" id="SSF103473">
    <property type="entry name" value="MFS general substrate transporter"/>
    <property type="match status" value="1"/>
</dbReference>
<evidence type="ECO:0000256" key="3">
    <source>
        <dbReference type="ARBA" id="ARBA00022692"/>
    </source>
</evidence>
<dbReference type="GeneID" id="25313944"/>
<name>A0A0F4Z3F2_RASE3</name>
<feature type="transmembrane region" description="Helical" evidence="7">
    <location>
        <begin position="163"/>
        <end position="182"/>
    </location>
</feature>
<dbReference type="EMBL" id="LASV01000063">
    <property type="protein sequence ID" value="KKA24408.1"/>
    <property type="molecule type" value="Genomic_DNA"/>
</dbReference>
<keyword evidence="2" id="KW-0813">Transport</keyword>
<protein>
    <submittedName>
        <fullName evidence="8">Trichothecene efflux pump</fullName>
    </submittedName>
</protein>
<feature type="compositionally biased region" description="Basic and acidic residues" evidence="6">
    <location>
        <begin position="492"/>
        <end position="506"/>
    </location>
</feature>
<reference evidence="8 9" key="1">
    <citation type="submission" date="2015-04" db="EMBL/GenBank/DDBJ databases">
        <authorList>
            <person name="Heijne W.H."/>
            <person name="Fedorova N.D."/>
            <person name="Nierman W.C."/>
            <person name="Vollebregt A.W."/>
            <person name="Zhao Z."/>
            <person name="Wu L."/>
            <person name="Kumar M."/>
            <person name="Stam H."/>
            <person name="van den Berg M.A."/>
            <person name="Pel H.J."/>
        </authorList>
    </citation>
    <scope>NUCLEOTIDE SEQUENCE [LARGE SCALE GENOMIC DNA]</scope>
    <source>
        <strain evidence="8 9">CBS 393.64</strain>
    </source>
</reference>
<dbReference type="PANTHER" id="PTHR23501">
    <property type="entry name" value="MAJOR FACILITATOR SUPERFAMILY"/>
    <property type="match status" value="1"/>
</dbReference>
<evidence type="ECO:0000256" key="2">
    <source>
        <dbReference type="ARBA" id="ARBA00022448"/>
    </source>
</evidence>
<comment type="caution">
    <text evidence="8">The sequence shown here is derived from an EMBL/GenBank/DDBJ whole genome shotgun (WGS) entry which is preliminary data.</text>
</comment>
<accession>A0A0F4Z3F2</accession>
<feature type="transmembrane region" description="Helical" evidence="7">
    <location>
        <begin position="341"/>
        <end position="365"/>
    </location>
</feature>
<evidence type="ECO:0000313" key="8">
    <source>
        <dbReference type="EMBL" id="KKA24408.1"/>
    </source>
</evidence>
<feature type="transmembrane region" description="Helical" evidence="7">
    <location>
        <begin position="434"/>
        <end position="452"/>
    </location>
</feature>
<feature type="transmembrane region" description="Helical" evidence="7">
    <location>
        <begin position="77"/>
        <end position="95"/>
    </location>
</feature>
<gene>
    <name evidence="8" type="ORF">T310_1593</name>
</gene>
<dbReference type="InterPro" id="IPR036259">
    <property type="entry name" value="MFS_trans_sf"/>
</dbReference>